<dbReference type="AlphaFoldDB" id="A0A4V3DIL0"/>
<dbReference type="EMBL" id="SNZB01000002">
    <property type="protein sequence ID" value="TDR22581.1"/>
    <property type="molecule type" value="Genomic_DNA"/>
</dbReference>
<gene>
    <name evidence="1" type="ORF">C8D91_1073</name>
</gene>
<evidence type="ECO:0000313" key="2">
    <source>
        <dbReference type="Proteomes" id="UP000295724"/>
    </source>
</evidence>
<sequence length="85" mass="8905">MMSELNSQFKQCLSVSLLLVAGSIMAQEINWYSIDNGGGVSSNGMISLTGVMGQTDVVLMEGGSVSVAGGFLPVPADLIFENQFD</sequence>
<dbReference type="Proteomes" id="UP000295724">
    <property type="component" value="Unassembled WGS sequence"/>
</dbReference>
<organism evidence="1 2">
    <name type="scientific">Marinicella litoralis</name>
    <dbReference type="NCBI Taxonomy" id="644220"/>
    <lineage>
        <taxon>Bacteria</taxon>
        <taxon>Pseudomonadati</taxon>
        <taxon>Pseudomonadota</taxon>
        <taxon>Gammaproteobacteria</taxon>
        <taxon>Lysobacterales</taxon>
        <taxon>Marinicellaceae</taxon>
        <taxon>Marinicella</taxon>
    </lineage>
</organism>
<evidence type="ECO:0000313" key="1">
    <source>
        <dbReference type="EMBL" id="TDR22581.1"/>
    </source>
</evidence>
<name>A0A4V3DIL0_9GAMM</name>
<keyword evidence="2" id="KW-1185">Reference proteome</keyword>
<proteinExistence type="predicted"/>
<protein>
    <submittedName>
        <fullName evidence="1">Uncharacterized protein</fullName>
    </submittedName>
</protein>
<comment type="caution">
    <text evidence="1">The sequence shown here is derived from an EMBL/GenBank/DDBJ whole genome shotgun (WGS) entry which is preliminary data.</text>
</comment>
<accession>A0A4V3DIL0</accession>
<reference evidence="1 2" key="1">
    <citation type="submission" date="2019-03" db="EMBL/GenBank/DDBJ databases">
        <title>Genomic Encyclopedia of Type Strains, Phase IV (KMG-IV): sequencing the most valuable type-strain genomes for metagenomic binning, comparative biology and taxonomic classification.</title>
        <authorList>
            <person name="Goeker M."/>
        </authorList>
    </citation>
    <scope>NUCLEOTIDE SEQUENCE [LARGE SCALE GENOMIC DNA]</scope>
    <source>
        <strain evidence="1 2">DSM 25488</strain>
    </source>
</reference>